<sequence length="407" mass="43905">MPADFDVPPGEDADAAHRTWTQLRARCPVAHTDALGGFWALTRHADVARVAADHTRYTTTVQNVVPKVAFTGRRPPLHLDPPDQTPYRAALNPLLSAERVARLAPAVRAIVAEAWAPLIARGGGDLCGEFSARFPVRVFGHWMNLDGALEAQLMQSGPAFIQAVQAFDTDAMRGTSLVLYDMARTLVAARRADPRPADEDPVSALLATRVDGQPLPDEMVVGTVRQVLVVGIVAPMVMVGSIGRHLAQHPELHDQLRAQPALRPAAVEEFLRLYTPYRGFARTPRSDVELGGRPIRAGEPLALTYASANRDEAVFDDPHTFRLDRPNIGEHLAFGRGAHYCAGAHLARLELAVALDALVDGCARITLDGEARWCPYPEIGPYALPVRLQADAARGTVATAGTVTPAA</sequence>
<keyword evidence="2" id="KW-0560">Oxidoreductase</keyword>
<dbReference type="Pfam" id="PF00067">
    <property type="entry name" value="p450"/>
    <property type="match status" value="1"/>
</dbReference>
<keyword evidence="4" id="KW-1185">Reference proteome</keyword>
<accession>A0ABU9BII3</accession>
<dbReference type="InterPro" id="IPR036396">
    <property type="entry name" value="Cyt_P450_sf"/>
</dbReference>
<protein>
    <submittedName>
        <fullName evidence="3">Cytochrome P450</fullName>
    </submittedName>
</protein>
<dbReference type="RefSeq" id="WP_341376133.1">
    <property type="nucleotide sequence ID" value="NZ_JBBUTF010000022.1"/>
</dbReference>
<evidence type="ECO:0000256" key="2">
    <source>
        <dbReference type="RuleBase" id="RU000461"/>
    </source>
</evidence>
<comment type="caution">
    <text evidence="3">The sequence shown here is derived from an EMBL/GenBank/DDBJ whole genome shotgun (WGS) entry which is preliminary data.</text>
</comment>
<keyword evidence="2" id="KW-0349">Heme</keyword>
<evidence type="ECO:0000313" key="4">
    <source>
        <dbReference type="Proteomes" id="UP001368500"/>
    </source>
</evidence>
<dbReference type="EMBL" id="JBBUTF010000022">
    <property type="protein sequence ID" value="MEK8028348.1"/>
    <property type="molecule type" value="Genomic_DNA"/>
</dbReference>
<name>A0ABU9BII3_9BURK</name>
<dbReference type="InterPro" id="IPR001128">
    <property type="entry name" value="Cyt_P450"/>
</dbReference>
<dbReference type="Proteomes" id="UP001368500">
    <property type="component" value="Unassembled WGS sequence"/>
</dbReference>
<dbReference type="InterPro" id="IPR002397">
    <property type="entry name" value="Cyt_P450_B"/>
</dbReference>
<dbReference type="SUPFAM" id="SSF48264">
    <property type="entry name" value="Cytochrome P450"/>
    <property type="match status" value="1"/>
</dbReference>
<comment type="similarity">
    <text evidence="1 2">Belongs to the cytochrome P450 family.</text>
</comment>
<evidence type="ECO:0000256" key="1">
    <source>
        <dbReference type="ARBA" id="ARBA00010617"/>
    </source>
</evidence>
<dbReference type="PRINTS" id="PR00359">
    <property type="entry name" value="BP450"/>
</dbReference>
<dbReference type="PANTHER" id="PTHR46696:SF6">
    <property type="entry name" value="P450, PUTATIVE (EUROFUNG)-RELATED"/>
    <property type="match status" value="1"/>
</dbReference>
<reference evidence="3 4" key="1">
    <citation type="submission" date="2024-04" db="EMBL/GenBank/DDBJ databases">
        <title>Novel species of the genus Ideonella isolated from streams.</title>
        <authorList>
            <person name="Lu H."/>
        </authorList>
    </citation>
    <scope>NUCLEOTIDE SEQUENCE [LARGE SCALE GENOMIC DNA]</scope>
    <source>
        <strain evidence="3 4">BYS139W</strain>
    </source>
</reference>
<dbReference type="Gene3D" id="1.10.630.10">
    <property type="entry name" value="Cytochrome P450"/>
    <property type="match status" value="1"/>
</dbReference>
<dbReference type="PANTHER" id="PTHR46696">
    <property type="entry name" value="P450, PUTATIVE (EUROFUNG)-RELATED"/>
    <property type="match status" value="1"/>
</dbReference>
<keyword evidence="2" id="KW-0503">Monooxygenase</keyword>
<dbReference type="InterPro" id="IPR017972">
    <property type="entry name" value="Cyt_P450_CS"/>
</dbReference>
<keyword evidence="2" id="KW-0408">Iron</keyword>
<organism evidence="3 4">
    <name type="scientific">Pseudaquabacterium rugosum</name>
    <dbReference type="NCBI Taxonomy" id="2984194"/>
    <lineage>
        <taxon>Bacteria</taxon>
        <taxon>Pseudomonadati</taxon>
        <taxon>Pseudomonadota</taxon>
        <taxon>Betaproteobacteria</taxon>
        <taxon>Burkholderiales</taxon>
        <taxon>Sphaerotilaceae</taxon>
        <taxon>Pseudaquabacterium</taxon>
    </lineage>
</organism>
<gene>
    <name evidence="3" type="ORF">AACH11_20500</name>
</gene>
<dbReference type="PROSITE" id="PS00086">
    <property type="entry name" value="CYTOCHROME_P450"/>
    <property type="match status" value="1"/>
</dbReference>
<evidence type="ECO:0000313" key="3">
    <source>
        <dbReference type="EMBL" id="MEK8028348.1"/>
    </source>
</evidence>
<proteinExistence type="inferred from homology"/>
<keyword evidence="2" id="KW-0479">Metal-binding</keyword>